<dbReference type="EMBL" id="LR025742">
    <property type="protein sequence ID" value="VBB12148.1"/>
    <property type="molecule type" value="Genomic_DNA"/>
</dbReference>
<dbReference type="InterPro" id="IPR019734">
    <property type="entry name" value="TPR_rpt"/>
</dbReference>
<dbReference type="SMART" id="SM00028">
    <property type="entry name" value="TPR"/>
    <property type="match status" value="7"/>
</dbReference>
<sequence length="657" mass="72536">MTNRRLALPFMTTPAPDDSALVQQAATLCQNGRFADALSCIAPLLDMPAPAIAALHVAAICALGLNRLADAEAWWRRAIDAMPAFDPAYESLSTLLVSQGRLPEAEAIVRRQLASVTPLRASHHHRFGKVLEALGRLDEAEQAFGQALLIEPQSADVLADFGHLLRVLGRPAEAELAYRLAIAVRADHVLAHANLGAVLVDMRRLPEAEAASRQALALCPDHPEAHYNLGVALQNLDRLPEAEAAYRDAIRCRPGLPQPHNNLGCVVRAQGRHDEAMAAFADALALAPDMAEVHYNLGTTFAHAGRHGDAERAYRRALELRADYDDAHFGLATLLLGLGRFEEGWRRYESRYEQSAFVHRRTREVLRCAQWQGEPLDGKTLLVWQEDGLGDMLQFSRYFAEFRARQAARVVFACQPALHRLMETVDGIDEVLDHDAAAARADRFDFWTSLLSAPLHAGTTLDTIPPPARLAPDPARVARWRARLDVLPVGPRVGLVWKGNPKHHNDAHRSLPSLALLTPLWSVPGVSFVSLQKGQGEDEARHPPGGLPLLHLGSELDDFADTAAIVAQLDLVVCVDTSTAHLAASLGKPCWVLLPNQDVDWRWMHDRDDSPWYPGTVRLFRRGRDESWIRMAERVREAFAAHFTARCATTDETARTV</sequence>
<reference evidence="2 3" key="1">
    <citation type="submission" date="2017-11" db="EMBL/GenBank/DDBJ databases">
        <authorList>
            <person name="Seth-Smith MB H."/>
        </authorList>
    </citation>
    <scope>NUCLEOTIDE SEQUENCE [LARGE SCALE GENOMIC DNA]</scope>
    <source>
        <strain evidence="2">E</strain>
    </source>
</reference>
<dbReference type="Proteomes" id="UP000268684">
    <property type="component" value="Chromosome I"/>
</dbReference>
<dbReference type="Gene3D" id="1.25.40.10">
    <property type="entry name" value="Tetratricopeptide repeat domain"/>
    <property type="match status" value="4"/>
</dbReference>
<name>A0AAJ5T413_9BURK</name>
<dbReference type="Gene3D" id="3.40.50.2000">
    <property type="entry name" value="Glycogen Phosphorylase B"/>
    <property type="match status" value="1"/>
</dbReference>
<evidence type="ECO:0000313" key="2">
    <source>
        <dbReference type="EMBL" id="VBB12148.1"/>
    </source>
</evidence>
<organism evidence="2 3">
    <name type="scientific">Burkholderia stabilis</name>
    <dbReference type="NCBI Taxonomy" id="95485"/>
    <lineage>
        <taxon>Bacteria</taxon>
        <taxon>Pseudomonadati</taxon>
        <taxon>Pseudomonadota</taxon>
        <taxon>Betaproteobacteria</taxon>
        <taxon>Burkholderiales</taxon>
        <taxon>Burkholderiaceae</taxon>
        <taxon>Burkholderia</taxon>
        <taxon>Burkholderia cepacia complex</taxon>
    </lineage>
</organism>
<dbReference type="InterPro" id="IPR011990">
    <property type="entry name" value="TPR-like_helical_dom_sf"/>
</dbReference>
<evidence type="ECO:0000256" key="1">
    <source>
        <dbReference type="PROSITE-ProRule" id="PRU00339"/>
    </source>
</evidence>
<dbReference type="GO" id="GO:0016740">
    <property type="term" value="F:transferase activity"/>
    <property type="evidence" value="ECO:0007669"/>
    <property type="project" value="UniProtKB-KW"/>
</dbReference>
<proteinExistence type="predicted"/>
<gene>
    <name evidence="2" type="primary">yrrB_1</name>
    <name evidence="2" type="ORF">BSTAB16_2306</name>
</gene>
<dbReference type="PANTHER" id="PTHR44809">
    <property type="match status" value="1"/>
</dbReference>
<dbReference type="InterPro" id="IPR052943">
    <property type="entry name" value="TMTC_O-mannosyl-trnsfr"/>
</dbReference>
<feature type="repeat" description="TPR" evidence="1">
    <location>
        <begin position="291"/>
        <end position="324"/>
    </location>
</feature>
<feature type="repeat" description="TPR" evidence="1">
    <location>
        <begin position="121"/>
        <end position="154"/>
    </location>
</feature>
<feature type="repeat" description="TPR" evidence="1">
    <location>
        <begin position="223"/>
        <end position="256"/>
    </location>
</feature>
<dbReference type="SUPFAM" id="SSF53756">
    <property type="entry name" value="UDP-Glycosyltransferase/glycogen phosphorylase"/>
    <property type="match status" value="1"/>
</dbReference>
<feature type="repeat" description="TPR" evidence="1">
    <location>
        <begin position="257"/>
        <end position="290"/>
    </location>
</feature>
<dbReference type="PANTHER" id="PTHR44809:SF1">
    <property type="entry name" value="PROTEIN O-MANNOSYL-TRANSFERASE TMTC1"/>
    <property type="match status" value="1"/>
</dbReference>
<protein>
    <recommendedName>
        <fullName evidence="4">Tetratricopeptide repeat protein</fullName>
    </recommendedName>
</protein>
<dbReference type="SUPFAM" id="SSF48452">
    <property type="entry name" value="TPR-like"/>
    <property type="match status" value="2"/>
</dbReference>
<evidence type="ECO:0008006" key="4">
    <source>
        <dbReference type="Google" id="ProtNLM"/>
    </source>
</evidence>
<keyword evidence="2" id="KW-0808">Transferase</keyword>
<dbReference type="PROSITE" id="PS50005">
    <property type="entry name" value="TPR"/>
    <property type="match status" value="4"/>
</dbReference>
<evidence type="ECO:0000313" key="3">
    <source>
        <dbReference type="Proteomes" id="UP000268684"/>
    </source>
</evidence>
<dbReference type="AlphaFoldDB" id="A0AAJ5T413"/>
<keyword evidence="1" id="KW-0802">TPR repeat</keyword>
<accession>A0AAJ5T413</accession>
<keyword evidence="3" id="KW-1185">Reference proteome</keyword>
<dbReference type="Pfam" id="PF13432">
    <property type="entry name" value="TPR_16"/>
    <property type="match status" value="4"/>
</dbReference>